<proteinExistence type="predicted"/>
<evidence type="ECO:0008006" key="3">
    <source>
        <dbReference type="Google" id="ProtNLM"/>
    </source>
</evidence>
<gene>
    <name evidence="1" type="ORF">LTR84_009724</name>
</gene>
<dbReference type="AlphaFoldDB" id="A0AAV9NJH8"/>
<dbReference type="EMBL" id="JAVRRD010000004">
    <property type="protein sequence ID" value="KAK5059841.1"/>
    <property type="molecule type" value="Genomic_DNA"/>
</dbReference>
<comment type="caution">
    <text evidence="1">The sequence shown here is derived from an EMBL/GenBank/DDBJ whole genome shotgun (WGS) entry which is preliminary data.</text>
</comment>
<dbReference type="RefSeq" id="XP_064709662.1">
    <property type="nucleotide sequence ID" value="XM_064853263.1"/>
</dbReference>
<reference evidence="1 2" key="1">
    <citation type="submission" date="2023-08" db="EMBL/GenBank/DDBJ databases">
        <title>Black Yeasts Isolated from many extreme environments.</title>
        <authorList>
            <person name="Coleine C."/>
            <person name="Stajich J.E."/>
            <person name="Selbmann L."/>
        </authorList>
    </citation>
    <scope>NUCLEOTIDE SEQUENCE [LARGE SCALE GENOMIC DNA]</scope>
    <source>
        <strain evidence="1 2">CCFEE 5792</strain>
    </source>
</reference>
<sequence length="141" mass="15624">MPVTPRTEATRNLAEKFVAYVESADFEKAYRLLNDDGKFIMTGQTKVSGVYNGLDDIFTRLAPQLAGFTQRPEIKVSEILVDGDKAFIRAVGVGAGQYGPYKQPYYGYFLRAEGDGLSEIVEYLDPVQLELAVFGKKLVDA</sequence>
<dbReference type="SUPFAM" id="SSF54427">
    <property type="entry name" value="NTF2-like"/>
    <property type="match status" value="1"/>
</dbReference>
<name>A0AAV9NJH8_9EURO</name>
<keyword evidence="2" id="KW-1185">Reference proteome</keyword>
<dbReference type="Proteomes" id="UP001358417">
    <property type="component" value="Unassembled WGS sequence"/>
</dbReference>
<evidence type="ECO:0000313" key="2">
    <source>
        <dbReference type="Proteomes" id="UP001358417"/>
    </source>
</evidence>
<dbReference type="InterPro" id="IPR032710">
    <property type="entry name" value="NTF2-like_dom_sf"/>
</dbReference>
<dbReference type="Gene3D" id="3.10.450.50">
    <property type="match status" value="1"/>
</dbReference>
<organism evidence="1 2">
    <name type="scientific">Exophiala bonariae</name>
    <dbReference type="NCBI Taxonomy" id="1690606"/>
    <lineage>
        <taxon>Eukaryota</taxon>
        <taxon>Fungi</taxon>
        <taxon>Dikarya</taxon>
        <taxon>Ascomycota</taxon>
        <taxon>Pezizomycotina</taxon>
        <taxon>Eurotiomycetes</taxon>
        <taxon>Chaetothyriomycetidae</taxon>
        <taxon>Chaetothyriales</taxon>
        <taxon>Herpotrichiellaceae</taxon>
        <taxon>Exophiala</taxon>
    </lineage>
</organism>
<accession>A0AAV9NJH8</accession>
<dbReference type="GeneID" id="89977882"/>
<evidence type="ECO:0000313" key="1">
    <source>
        <dbReference type="EMBL" id="KAK5059841.1"/>
    </source>
</evidence>
<protein>
    <recommendedName>
        <fullName evidence="3">SnoaL-like domain-containing protein</fullName>
    </recommendedName>
</protein>